<dbReference type="EMBL" id="VLKE01000001">
    <property type="protein sequence ID" value="TWH67066.1"/>
    <property type="molecule type" value="Genomic_DNA"/>
</dbReference>
<proteinExistence type="predicted"/>
<sequence>MTTGADRFAVCFSIPADQRGAGESITWKRTAGSGDARMSVFDASGIRYCGPTGYAVERTITCSLPAGPVTVLLEADSVDAAYQLTHRDASLPAA</sequence>
<dbReference type="AlphaFoldDB" id="A0A562I8D0"/>
<organism evidence="1 2">
    <name type="scientific">Micromonospora olivasterospora</name>
    <dbReference type="NCBI Taxonomy" id="1880"/>
    <lineage>
        <taxon>Bacteria</taxon>
        <taxon>Bacillati</taxon>
        <taxon>Actinomycetota</taxon>
        <taxon>Actinomycetes</taxon>
        <taxon>Micromonosporales</taxon>
        <taxon>Micromonosporaceae</taxon>
        <taxon>Micromonospora</taxon>
    </lineage>
</organism>
<name>A0A562I8D0_MICOL</name>
<keyword evidence="2" id="KW-1185">Reference proteome</keyword>
<evidence type="ECO:0000313" key="2">
    <source>
        <dbReference type="Proteomes" id="UP000319825"/>
    </source>
</evidence>
<comment type="caution">
    <text evidence="1">The sequence shown here is derived from an EMBL/GenBank/DDBJ whole genome shotgun (WGS) entry which is preliminary data.</text>
</comment>
<dbReference type="RefSeq" id="WP_145774016.1">
    <property type="nucleotide sequence ID" value="NZ_BAAATQ010000198.1"/>
</dbReference>
<reference evidence="1 2" key="1">
    <citation type="submission" date="2019-07" db="EMBL/GenBank/DDBJ databases">
        <title>R&amp;d 2014.</title>
        <authorList>
            <person name="Klenk H.-P."/>
        </authorList>
    </citation>
    <scope>NUCLEOTIDE SEQUENCE [LARGE SCALE GENOMIC DNA]</scope>
    <source>
        <strain evidence="1 2">DSM 43868</strain>
    </source>
</reference>
<gene>
    <name evidence="1" type="ORF">JD77_02030</name>
</gene>
<accession>A0A562I8D0</accession>
<evidence type="ECO:0000313" key="1">
    <source>
        <dbReference type="EMBL" id="TWH67066.1"/>
    </source>
</evidence>
<dbReference type="OrthoDB" id="614750at2"/>
<protein>
    <submittedName>
        <fullName evidence="1">Uncharacterized protein</fullName>
    </submittedName>
</protein>
<dbReference type="Proteomes" id="UP000319825">
    <property type="component" value="Unassembled WGS sequence"/>
</dbReference>